<dbReference type="PROSITE" id="PS50928">
    <property type="entry name" value="ABC_TM1"/>
    <property type="match status" value="1"/>
</dbReference>
<keyword evidence="6 7" id="KW-0472">Membrane</keyword>
<keyword evidence="3" id="KW-1003">Cell membrane</keyword>
<dbReference type="Pfam" id="PF00528">
    <property type="entry name" value="BPD_transp_1"/>
    <property type="match status" value="1"/>
</dbReference>
<dbReference type="KEGG" id="alam:RT761_00169"/>
<keyword evidence="2 7" id="KW-0813">Transport</keyword>
<comment type="subcellular location">
    <subcellularLocation>
        <location evidence="1 7">Cell membrane</location>
        <topology evidence="1 7">Multi-pass membrane protein</topology>
    </subcellularLocation>
</comment>
<name>A0A7T1F1I1_ATRLM</name>
<dbReference type="PANTHER" id="PTHR32243:SF18">
    <property type="entry name" value="INNER MEMBRANE ABC TRANSPORTER PERMEASE PROTEIN YCJP"/>
    <property type="match status" value="1"/>
</dbReference>
<evidence type="ECO:0000313" key="10">
    <source>
        <dbReference type="Proteomes" id="UP000594463"/>
    </source>
</evidence>
<dbReference type="Proteomes" id="UP000594463">
    <property type="component" value="Chromosome"/>
</dbReference>
<feature type="transmembrane region" description="Helical" evidence="7">
    <location>
        <begin position="80"/>
        <end position="101"/>
    </location>
</feature>
<feature type="transmembrane region" description="Helical" evidence="7">
    <location>
        <begin position="188"/>
        <end position="210"/>
    </location>
</feature>
<feature type="transmembrane region" description="Helical" evidence="7">
    <location>
        <begin position="113"/>
        <end position="135"/>
    </location>
</feature>
<evidence type="ECO:0000256" key="4">
    <source>
        <dbReference type="ARBA" id="ARBA00022692"/>
    </source>
</evidence>
<accession>A0A7T1F1I1</accession>
<dbReference type="InterPro" id="IPR050901">
    <property type="entry name" value="BP-dep_ABC_trans_perm"/>
</dbReference>
<evidence type="ECO:0000256" key="3">
    <source>
        <dbReference type="ARBA" id="ARBA00022475"/>
    </source>
</evidence>
<feature type="transmembrane region" description="Helical" evidence="7">
    <location>
        <begin position="14"/>
        <end position="36"/>
    </location>
</feature>
<dbReference type="EMBL" id="CP065383">
    <property type="protein sequence ID" value="QPM66983.1"/>
    <property type="molecule type" value="Genomic_DNA"/>
</dbReference>
<gene>
    <name evidence="9" type="primary">ycjP_2</name>
    <name evidence="9" type="ORF">RT761_00169</name>
</gene>
<evidence type="ECO:0000256" key="6">
    <source>
        <dbReference type="ARBA" id="ARBA00023136"/>
    </source>
</evidence>
<dbReference type="CDD" id="cd06261">
    <property type="entry name" value="TM_PBP2"/>
    <property type="match status" value="1"/>
</dbReference>
<dbReference type="SUPFAM" id="SSF161098">
    <property type="entry name" value="MetI-like"/>
    <property type="match status" value="1"/>
</dbReference>
<organism evidence="9 10">
    <name type="scientific">Atribacter laminatus</name>
    <dbReference type="NCBI Taxonomy" id="2847778"/>
    <lineage>
        <taxon>Bacteria</taxon>
        <taxon>Pseudomonadati</taxon>
        <taxon>Atribacterota</taxon>
        <taxon>Atribacteria</taxon>
        <taxon>Atribacterales</taxon>
        <taxon>Atribacteraceae</taxon>
        <taxon>Atribacter</taxon>
    </lineage>
</organism>
<keyword evidence="10" id="KW-1185">Reference proteome</keyword>
<evidence type="ECO:0000256" key="7">
    <source>
        <dbReference type="RuleBase" id="RU363032"/>
    </source>
</evidence>
<feature type="transmembrane region" description="Helical" evidence="7">
    <location>
        <begin position="246"/>
        <end position="267"/>
    </location>
</feature>
<dbReference type="InterPro" id="IPR000515">
    <property type="entry name" value="MetI-like"/>
</dbReference>
<keyword evidence="5 7" id="KW-1133">Transmembrane helix</keyword>
<dbReference type="PANTHER" id="PTHR32243">
    <property type="entry name" value="MALTOSE TRANSPORT SYSTEM PERMEASE-RELATED"/>
    <property type="match status" value="1"/>
</dbReference>
<evidence type="ECO:0000259" key="8">
    <source>
        <dbReference type="PROSITE" id="PS50928"/>
    </source>
</evidence>
<dbReference type="InterPro" id="IPR035906">
    <property type="entry name" value="MetI-like_sf"/>
</dbReference>
<dbReference type="AlphaFoldDB" id="A0A7T1F1I1"/>
<dbReference type="RefSeq" id="WP_218112209.1">
    <property type="nucleotide sequence ID" value="NZ_CP065383.1"/>
</dbReference>
<dbReference type="GO" id="GO:0005886">
    <property type="term" value="C:plasma membrane"/>
    <property type="evidence" value="ECO:0007669"/>
    <property type="project" value="UniProtKB-SubCell"/>
</dbReference>
<comment type="similarity">
    <text evidence="7">Belongs to the binding-protein-dependent transport system permease family.</text>
</comment>
<evidence type="ECO:0000256" key="5">
    <source>
        <dbReference type="ARBA" id="ARBA00022989"/>
    </source>
</evidence>
<dbReference type="GO" id="GO:0055085">
    <property type="term" value="P:transmembrane transport"/>
    <property type="evidence" value="ECO:0007669"/>
    <property type="project" value="InterPro"/>
</dbReference>
<proteinExistence type="inferred from homology"/>
<dbReference type="Gene3D" id="1.10.3720.10">
    <property type="entry name" value="MetI-like"/>
    <property type="match status" value="1"/>
</dbReference>
<reference evidence="9 10" key="1">
    <citation type="journal article" date="2021" name="Nat. Commun.">
        <title>Isolation of a member of the candidate phylum Atribacteria reveals a unique cell membrane structure.</title>
        <authorList>
            <person name="Taiki K."/>
            <person name="Nobu M.K."/>
            <person name="Kusada H."/>
            <person name="Meng X.-Y."/>
            <person name="Hosoki N."/>
            <person name="Uematsu K."/>
            <person name="Yoshioka H."/>
            <person name="Kamagata Y."/>
            <person name="Tamaki H."/>
        </authorList>
    </citation>
    <scope>NUCLEOTIDE SEQUENCE [LARGE SCALE GENOMIC DNA]</scope>
    <source>
        <strain evidence="9 10">RT761</strain>
    </source>
</reference>
<evidence type="ECO:0000256" key="2">
    <source>
        <dbReference type="ARBA" id="ARBA00022448"/>
    </source>
</evidence>
<feature type="domain" description="ABC transmembrane type-1" evidence="8">
    <location>
        <begin position="76"/>
        <end position="267"/>
    </location>
</feature>
<sequence length="282" mass="31760">MLTHKRRNLLVDKILPGILLAIVVLWAFFPIVNAIIGSFKMPLHIWDFPPRFFGRIYSLTNYQELIRDWPQYFGNLVNSLIVTGGTALVVILCSILGAYAFSRFSHRLVRMSTLFTIIIRMIPPIIVVIPLFPIFNALGLVDKQFTLIMLYAAFMVSITTLLMKTFVDDVPVALEEAALIDGCSRFQAFFKITIPLSAPGIVAAIIFTAIFAWNEYLFAFIFTSRRAATAPLILSEFMGSFMGVQWGMLLAAAVIHLIPMMILTWMMQSYLIKGMSFGAVKQ</sequence>
<evidence type="ECO:0000256" key="1">
    <source>
        <dbReference type="ARBA" id="ARBA00004651"/>
    </source>
</evidence>
<evidence type="ECO:0000313" key="9">
    <source>
        <dbReference type="EMBL" id="QPM66983.1"/>
    </source>
</evidence>
<keyword evidence="4 7" id="KW-0812">Transmembrane</keyword>
<feature type="transmembrane region" description="Helical" evidence="7">
    <location>
        <begin position="147"/>
        <end position="167"/>
    </location>
</feature>
<protein>
    <submittedName>
        <fullName evidence="9">Inner membrane ABC transporter permease protein YcjP</fullName>
    </submittedName>
</protein>